<keyword evidence="2" id="KW-0732">Signal</keyword>
<organism evidence="3 4">
    <name type="scientific">Niabella soli DSM 19437</name>
    <dbReference type="NCBI Taxonomy" id="929713"/>
    <lineage>
        <taxon>Bacteria</taxon>
        <taxon>Pseudomonadati</taxon>
        <taxon>Bacteroidota</taxon>
        <taxon>Chitinophagia</taxon>
        <taxon>Chitinophagales</taxon>
        <taxon>Chitinophagaceae</taxon>
        <taxon>Niabella</taxon>
    </lineage>
</organism>
<evidence type="ECO:0000256" key="2">
    <source>
        <dbReference type="SAM" id="SignalP"/>
    </source>
</evidence>
<name>W0F2G9_9BACT</name>
<keyword evidence="4" id="KW-1185">Reference proteome</keyword>
<reference evidence="3 4" key="1">
    <citation type="submission" date="2013-12" db="EMBL/GenBank/DDBJ databases">
        <authorList>
            <consortium name="DOE Joint Genome Institute"/>
            <person name="Eisen J."/>
            <person name="Huntemann M."/>
            <person name="Han J."/>
            <person name="Chen A."/>
            <person name="Kyrpides N."/>
            <person name="Mavromatis K."/>
            <person name="Markowitz V."/>
            <person name="Palaniappan K."/>
            <person name="Ivanova N."/>
            <person name="Schaumberg A."/>
            <person name="Pati A."/>
            <person name="Liolios K."/>
            <person name="Nordberg H.P."/>
            <person name="Cantor M.N."/>
            <person name="Hua S.X."/>
            <person name="Woyke T."/>
        </authorList>
    </citation>
    <scope>NUCLEOTIDE SEQUENCE [LARGE SCALE GENOMIC DNA]</scope>
    <source>
        <strain evidence="4">DSM 19437</strain>
    </source>
</reference>
<dbReference type="AlphaFoldDB" id="W0F2G9"/>
<feature type="compositionally biased region" description="Basic and acidic residues" evidence="1">
    <location>
        <begin position="77"/>
        <end position="98"/>
    </location>
</feature>
<protein>
    <recommendedName>
        <fullName evidence="5">Secreted protein</fullName>
    </recommendedName>
</protein>
<gene>
    <name evidence="3" type="ORF">NIASO_03635</name>
</gene>
<proteinExistence type="predicted"/>
<evidence type="ECO:0000313" key="3">
    <source>
        <dbReference type="EMBL" id="AHF17202.1"/>
    </source>
</evidence>
<feature type="region of interest" description="Disordered" evidence="1">
    <location>
        <begin position="68"/>
        <end position="105"/>
    </location>
</feature>
<evidence type="ECO:0000256" key="1">
    <source>
        <dbReference type="SAM" id="MobiDB-lite"/>
    </source>
</evidence>
<dbReference type="EMBL" id="CP007035">
    <property type="protein sequence ID" value="AHF17202.1"/>
    <property type="molecule type" value="Genomic_DNA"/>
</dbReference>
<evidence type="ECO:0008006" key="5">
    <source>
        <dbReference type="Google" id="ProtNLM"/>
    </source>
</evidence>
<accession>W0F2G9</accession>
<evidence type="ECO:0000313" key="4">
    <source>
        <dbReference type="Proteomes" id="UP000003586"/>
    </source>
</evidence>
<dbReference type="KEGG" id="nso:NIASO_03635"/>
<feature type="signal peptide" evidence="2">
    <location>
        <begin position="1"/>
        <end position="23"/>
    </location>
</feature>
<dbReference type="HOGENOM" id="CLU_2233654_0_0_10"/>
<dbReference type="Proteomes" id="UP000003586">
    <property type="component" value="Chromosome"/>
</dbReference>
<feature type="chain" id="PRO_5004788442" description="Secreted protein" evidence="2">
    <location>
        <begin position="24"/>
        <end position="105"/>
    </location>
</feature>
<sequence length="105" mass="12070">MVMKAFFVFVLLSVFSISGFAQSGSEVIKKQAEKRRNSPDYIDNRKMITNSQQLQQKDSTAKKHKCIFHKRNHQKPAAKDVLKDRNTKDPKLENRPPKVELQGGN</sequence>